<dbReference type="InterPro" id="IPR035907">
    <property type="entry name" value="Hppk_sf"/>
</dbReference>
<evidence type="ECO:0000256" key="11">
    <source>
        <dbReference type="ARBA" id="ARBA00029766"/>
    </source>
</evidence>
<evidence type="ECO:0000256" key="4">
    <source>
        <dbReference type="ARBA" id="ARBA00016218"/>
    </source>
</evidence>
<comment type="similarity">
    <text evidence="2">Belongs to the HPPK family.</text>
</comment>
<evidence type="ECO:0000256" key="9">
    <source>
        <dbReference type="ARBA" id="ARBA00022909"/>
    </source>
</evidence>
<evidence type="ECO:0000256" key="7">
    <source>
        <dbReference type="ARBA" id="ARBA00022777"/>
    </source>
</evidence>
<name>A0AAQ3LFL9_9BACT</name>
<comment type="pathway">
    <text evidence="1">Cofactor biosynthesis; tetrahydrofolate biosynthesis; 2-amino-4-hydroxy-6-hydroxymethyl-7,8-dihydropteridine diphosphate from 7,8-dihydroneopterin triphosphate: step 4/4.</text>
</comment>
<dbReference type="PANTHER" id="PTHR43071:SF1">
    <property type="entry name" value="2-AMINO-4-HYDROXY-6-HYDROXYMETHYLDIHYDROPTERIDINE PYROPHOSPHOKINASE"/>
    <property type="match status" value="1"/>
</dbReference>
<dbReference type="KEGG" id="puo:RZN69_21295"/>
<keyword evidence="5 14" id="KW-0808">Transferase</keyword>
<evidence type="ECO:0000256" key="1">
    <source>
        <dbReference type="ARBA" id="ARBA00005051"/>
    </source>
</evidence>
<dbReference type="PANTHER" id="PTHR43071">
    <property type="entry name" value="2-AMINO-4-HYDROXY-6-HYDROXYMETHYLDIHYDROPTERIDINE PYROPHOSPHOKINASE"/>
    <property type="match status" value="1"/>
</dbReference>
<evidence type="ECO:0000259" key="13">
    <source>
        <dbReference type="Pfam" id="PF01288"/>
    </source>
</evidence>
<accession>A0AAQ3LFL9</accession>
<evidence type="ECO:0000256" key="8">
    <source>
        <dbReference type="ARBA" id="ARBA00022840"/>
    </source>
</evidence>
<dbReference type="Proteomes" id="UP001304300">
    <property type="component" value="Chromosome"/>
</dbReference>
<keyword evidence="8" id="KW-0067">ATP-binding</keyword>
<dbReference type="InterPro" id="IPR000550">
    <property type="entry name" value="Hppk"/>
</dbReference>
<reference evidence="14 15" key="1">
    <citation type="submission" date="2023-10" db="EMBL/GenBank/DDBJ databases">
        <title>Rubellicoccus peritrichatus gen. nov., sp. nov., isolated from an algae of coral reef tank.</title>
        <authorList>
            <person name="Luo J."/>
        </authorList>
    </citation>
    <scope>NUCLEOTIDE SEQUENCE [LARGE SCALE GENOMIC DNA]</scope>
    <source>
        <strain evidence="14 15">CR14</strain>
    </source>
</reference>
<dbReference type="GO" id="GO:0005524">
    <property type="term" value="F:ATP binding"/>
    <property type="evidence" value="ECO:0007669"/>
    <property type="project" value="UniProtKB-KW"/>
</dbReference>
<evidence type="ECO:0000256" key="6">
    <source>
        <dbReference type="ARBA" id="ARBA00022741"/>
    </source>
</evidence>
<dbReference type="CDD" id="cd00483">
    <property type="entry name" value="HPPK"/>
    <property type="match status" value="1"/>
</dbReference>
<dbReference type="Gene3D" id="3.30.70.560">
    <property type="entry name" value="7,8-Dihydro-6-hydroxymethylpterin-pyrophosphokinase HPPK"/>
    <property type="match status" value="1"/>
</dbReference>
<keyword evidence="7" id="KW-0418">Kinase</keyword>
<evidence type="ECO:0000313" key="15">
    <source>
        <dbReference type="Proteomes" id="UP001304300"/>
    </source>
</evidence>
<protein>
    <recommendedName>
        <fullName evidence="4">2-amino-4-hydroxy-6-hydroxymethyldihydropteridine pyrophosphokinase</fullName>
        <ecNumber evidence="3">2.7.6.3</ecNumber>
    </recommendedName>
    <alternativeName>
        <fullName evidence="11">6-hydroxymethyl-7,8-dihydropterin pyrophosphokinase</fullName>
    </alternativeName>
    <alternativeName>
        <fullName evidence="12">7,8-dihydro-6-hydroxymethylpterin-pyrophosphokinase</fullName>
    </alternativeName>
</protein>
<dbReference type="EMBL" id="CP136920">
    <property type="protein sequence ID" value="WOO41164.1"/>
    <property type="molecule type" value="Genomic_DNA"/>
</dbReference>
<dbReference type="EC" id="2.7.6.3" evidence="3"/>
<dbReference type="GO" id="GO:0046656">
    <property type="term" value="P:folic acid biosynthetic process"/>
    <property type="evidence" value="ECO:0007669"/>
    <property type="project" value="UniProtKB-KW"/>
</dbReference>
<dbReference type="SUPFAM" id="SSF55083">
    <property type="entry name" value="6-hydroxymethyl-7,8-dihydropterin pyrophosphokinase, HPPK"/>
    <property type="match status" value="1"/>
</dbReference>
<dbReference type="NCBIfam" id="TIGR01498">
    <property type="entry name" value="folK"/>
    <property type="match status" value="1"/>
</dbReference>
<keyword evidence="6" id="KW-0547">Nucleotide-binding</keyword>
<keyword evidence="15" id="KW-1185">Reference proteome</keyword>
<dbReference type="GO" id="GO:0003848">
    <property type="term" value="F:2-amino-4-hydroxy-6-hydroxymethyldihydropteridine diphosphokinase activity"/>
    <property type="evidence" value="ECO:0007669"/>
    <property type="project" value="UniProtKB-EC"/>
</dbReference>
<proteinExistence type="inferred from homology"/>
<dbReference type="GO" id="GO:0016301">
    <property type="term" value="F:kinase activity"/>
    <property type="evidence" value="ECO:0007669"/>
    <property type="project" value="UniProtKB-KW"/>
</dbReference>
<keyword evidence="9" id="KW-0289">Folate biosynthesis</keyword>
<evidence type="ECO:0000256" key="12">
    <source>
        <dbReference type="ARBA" id="ARBA00033413"/>
    </source>
</evidence>
<evidence type="ECO:0000313" key="14">
    <source>
        <dbReference type="EMBL" id="WOO41164.1"/>
    </source>
</evidence>
<evidence type="ECO:0000256" key="10">
    <source>
        <dbReference type="ARBA" id="ARBA00029409"/>
    </source>
</evidence>
<comment type="function">
    <text evidence="10">Catalyzes the transfer of pyrophosphate from adenosine triphosphate (ATP) to 6-hydroxymethyl-7,8-dihydropterin, an enzymatic step in folate biosynthesis pathway.</text>
</comment>
<dbReference type="Pfam" id="PF01288">
    <property type="entry name" value="HPPK"/>
    <property type="match status" value="1"/>
</dbReference>
<dbReference type="RefSeq" id="WP_317833577.1">
    <property type="nucleotide sequence ID" value="NZ_CP136920.1"/>
</dbReference>
<gene>
    <name evidence="14" type="primary">folK</name>
    <name evidence="14" type="ORF">RZN69_21295</name>
</gene>
<sequence length="164" mass="18168">MPLTMAYLALGSNLGERLKQMRSALEILEADGNVQIVRASPVYQNRAIGMGEADPFLNAVVKVKTSLSPEALLDLCLSTENKLGRVRTDGWSPRTIDIDVLLYGEIDMDTERLRLPHPAIAERDFVVQPLLDIAPDLEINGQSLQSIKDALPVFELEEVDAVLW</sequence>
<evidence type="ECO:0000256" key="5">
    <source>
        <dbReference type="ARBA" id="ARBA00022679"/>
    </source>
</evidence>
<evidence type="ECO:0000256" key="3">
    <source>
        <dbReference type="ARBA" id="ARBA00013253"/>
    </source>
</evidence>
<feature type="domain" description="7,8-dihydro-6-hydroxymethylpterin-pyrophosphokinase" evidence="13">
    <location>
        <begin position="7"/>
        <end position="135"/>
    </location>
</feature>
<organism evidence="14 15">
    <name type="scientific">Rubellicoccus peritrichatus</name>
    <dbReference type="NCBI Taxonomy" id="3080537"/>
    <lineage>
        <taxon>Bacteria</taxon>
        <taxon>Pseudomonadati</taxon>
        <taxon>Verrucomicrobiota</taxon>
        <taxon>Opitutia</taxon>
        <taxon>Puniceicoccales</taxon>
        <taxon>Cerasicoccaceae</taxon>
        <taxon>Rubellicoccus</taxon>
    </lineage>
</organism>
<evidence type="ECO:0000256" key="2">
    <source>
        <dbReference type="ARBA" id="ARBA00005810"/>
    </source>
</evidence>
<dbReference type="AlphaFoldDB" id="A0AAQ3LFL9"/>